<evidence type="ECO:0000256" key="8">
    <source>
        <dbReference type="SAM" id="MobiDB-lite"/>
    </source>
</evidence>
<keyword evidence="11" id="KW-1185">Reference proteome</keyword>
<dbReference type="CDD" id="cd01368">
    <property type="entry name" value="KISc_KIF23_like"/>
    <property type="match status" value="1"/>
</dbReference>
<organism evidence="10 11">
    <name type="scientific">Zootermopsis nevadensis</name>
    <name type="common">Dampwood termite</name>
    <dbReference type="NCBI Taxonomy" id="136037"/>
    <lineage>
        <taxon>Eukaryota</taxon>
        <taxon>Metazoa</taxon>
        <taxon>Ecdysozoa</taxon>
        <taxon>Arthropoda</taxon>
        <taxon>Hexapoda</taxon>
        <taxon>Insecta</taxon>
        <taxon>Pterygota</taxon>
        <taxon>Neoptera</taxon>
        <taxon>Polyneoptera</taxon>
        <taxon>Dictyoptera</taxon>
        <taxon>Blattodea</taxon>
        <taxon>Blattoidea</taxon>
        <taxon>Termitoidae</taxon>
        <taxon>Termopsidae</taxon>
        <taxon>Zootermopsis</taxon>
    </lineage>
</organism>
<dbReference type="Proteomes" id="UP000027135">
    <property type="component" value="Unassembled WGS sequence"/>
</dbReference>
<dbReference type="SUPFAM" id="SSF52540">
    <property type="entry name" value="P-loop containing nucleoside triphosphate hydrolases"/>
    <property type="match status" value="1"/>
</dbReference>
<dbReference type="InterPro" id="IPR027640">
    <property type="entry name" value="Kinesin-like_fam"/>
</dbReference>
<feature type="coiled-coil region" evidence="7">
    <location>
        <begin position="571"/>
        <end position="676"/>
    </location>
</feature>
<proteinExistence type="inferred from homology"/>
<dbReference type="GO" id="GO:0003777">
    <property type="term" value="F:microtubule motor activity"/>
    <property type="evidence" value="ECO:0007669"/>
    <property type="project" value="InterPro"/>
</dbReference>
<feature type="domain" description="Kinesin motor" evidence="9">
    <location>
        <begin position="46"/>
        <end position="454"/>
    </location>
</feature>
<feature type="binding site" evidence="5">
    <location>
        <begin position="132"/>
        <end position="139"/>
    </location>
    <ligand>
        <name>ATP</name>
        <dbReference type="ChEBI" id="CHEBI:30616"/>
    </ligand>
</feature>
<evidence type="ECO:0000259" key="9">
    <source>
        <dbReference type="PROSITE" id="PS50067"/>
    </source>
</evidence>
<name>A0A067QI98_ZOONE</name>
<dbReference type="GO" id="GO:0007018">
    <property type="term" value="P:microtubule-based movement"/>
    <property type="evidence" value="ECO:0007669"/>
    <property type="project" value="InterPro"/>
</dbReference>
<keyword evidence="4" id="KW-0206">Cytoskeleton</keyword>
<dbReference type="GO" id="GO:0051256">
    <property type="term" value="P:mitotic spindle midzone assembly"/>
    <property type="evidence" value="ECO:0007669"/>
    <property type="project" value="TreeGrafter"/>
</dbReference>
<dbReference type="InterPro" id="IPR001752">
    <property type="entry name" value="Kinesin_motor_dom"/>
</dbReference>
<keyword evidence="5 6" id="KW-0505">Motor protein</keyword>
<dbReference type="STRING" id="136037.A0A067QI98"/>
<dbReference type="FunFam" id="2.60.40.4330:FF:000002">
    <property type="entry name" value="Kinesin-like protein"/>
    <property type="match status" value="1"/>
</dbReference>
<dbReference type="PANTHER" id="PTHR24115">
    <property type="entry name" value="KINESIN-RELATED"/>
    <property type="match status" value="1"/>
</dbReference>
<comment type="subcellular location">
    <subcellularLocation>
        <location evidence="1">Cytoplasm</location>
        <location evidence="1">Cytoskeleton</location>
    </subcellularLocation>
</comment>
<keyword evidence="3 5" id="KW-0067">ATP-binding</keyword>
<keyword evidence="2 5" id="KW-0547">Nucleotide-binding</keyword>
<dbReference type="FunCoup" id="A0A067QI98">
    <property type="interactions" value="478"/>
</dbReference>
<dbReference type="Pfam" id="PF00225">
    <property type="entry name" value="Kinesin"/>
    <property type="match status" value="1"/>
</dbReference>
<dbReference type="GO" id="GO:0008017">
    <property type="term" value="F:microtubule binding"/>
    <property type="evidence" value="ECO:0007669"/>
    <property type="project" value="InterPro"/>
</dbReference>
<evidence type="ECO:0000256" key="5">
    <source>
        <dbReference type="PROSITE-ProRule" id="PRU00283"/>
    </source>
</evidence>
<keyword evidence="6" id="KW-0493">Microtubule</keyword>
<reference evidence="10 11" key="1">
    <citation type="journal article" date="2014" name="Nat. Commun.">
        <title>Molecular traces of alternative social organization in a termite genome.</title>
        <authorList>
            <person name="Terrapon N."/>
            <person name="Li C."/>
            <person name="Robertson H.M."/>
            <person name="Ji L."/>
            <person name="Meng X."/>
            <person name="Booth W."/>
            <person name="Chen Z."/>
            <person name="Childers C.P."/>
            <person name="Glastad K.M."/>
            <person name="Gokhale K."/>
            <person name="Gowin J."/>
            <person name="Gronenberg W."/>
            <person name="Hermansen R.A."/>
            <person name="Hu H."/>
            <person name="Hunt B.G."/>
            <person name="Huylmans A.K."/>
            <person name="Khalil S.M."/>
            <person name="Mitchell R.D."/>
            <person name="Munoz-Torres M.C."/>
            <person name="Mustard J.A."/>
            <person name="Pan H."/>
            <person name="Reese J.T."/>
            <person name="Scharf M.E."/>
            <person name="Sun F."/>
            <person name="Vogel H."/>
            <person name="Xiao J."/>
            <person name="Yang W."/>
            <person name="Yang Z."/>
            <person name="Yang Z."/>
            <person name="Zhou J."/>
            <person name="Zhu J."/>
            <person name="Brent C.S."/>
            <person name="Elsik C.G."/>
            <person name="Goodisman M.A."/>
            <person name="Liberles D.A."/>
            <person name="Roe R.M."/>
            <person name="Vargo E.L."/>
            <person name="Vilcinskas A."/>
            <person name="Wang J."/>
            <person name="Bornberg-Bauer E."/>
            <person name="Korb J."/>
            <person name="Zhang G."/>
            <person name="Liebig J."/>
        </authorList>
    </citation>
    <scope>NUCLEOTIDE SEQUENCE [LARGE SCALE GENOMIC DNA]</scope>
    <source>
        <tissue evidence="10">Whole organism</tissue>
    </source>
</reference>
<dbReference type="InterPro" id="IPR027417">
    <property type="entry name" value="P-loop_NTPase"/>
</dbReference>
<evidence type="ECO:0000313" key="11">
    <source>
        <dbReference type="Proteomes" id="UP000027135"/>
    </source>
</evidence>
<dbReference type="InterPro" id="IPR036961">
    <property type="entry name" value="Kinesin_motor_dom_sf"/>
</dbReference>
<dbReference type="PROSITE" id="PS50067">
    <property type="entry name" value="KINESIN_MOTOR_2"/>
    <property type="match status" value="1"/>
</dbReference>
<feature type="region of interest" description="Disordered" evidence="8">
    <location>
        <begin position="830"/>
        <end position="853"/>
    </location>
</feature>
<dbReference type="InterPro" id="IPR019821">
    <property type="entry name" value="Kinesin_motor_CS"/>
</dbReference>
<dbReference type="Gene3D" id="3.40.850.10">
    <property type="entry name" value="Kinesin motor domain"/>
    <property type="match status" value="1"/>
</dbReference>
<evidence type="ECO:0000256" key="3">
    <source>
        <dbReference type="ARBA" id="ARBA00022840"/>
    </source>
</evidence>
<dbReference type="InParanoid" id="A0A067QI98"/>
<dbReference type="GO" id="GO:0005874">
    <property type="term" value="C:microtubule"/>
    <property type="evidence" value="ECO:0007669"/>
    <property type="project" value="UniProtKB-KW"/>
</dbReference>
<dbReference type="PROSITE" id="PS00411">
    <property type="entry name" value="KINESIN_MOTOR_1"/>
    <property type="match status" value="1"/>
</dbReference>
<dbReference type="GO" id="GO:0016887">
    <property type="term" value="F:ATP hydrolysis activity"/>
    <property type="evidence" value="ECO:0007669"/>
    <property type="project" value="TreeGrafter"/>
</dbReference>
<dbReference type="InterPro" id="IPR032384">
    <property type="entry name" value="Kif23_Arf-bd"/>
</dbReference>
<evidence type="ECO:0000256" key="6">
    <source>
        <dbReference type="RuleBase" id="RU000394"/>
    </source>
</evidence>
<dbReference type="EMBL" id="KK853567">
    <property type="protein sequence ID" value="KDR06659.1"/>
    <property type="molecule type" value="Genomic_DNA"/>
</dbReference>
<evidence type="ECO:0000256" key="7">
    <source>
        <dbReference type="SAM" id="Coils"/>
    </source>
</evidence>
<dbReference type="SMART" id="SM00129">
    <property type="entry name" value="KISc"/>
    <property type="match status" value="1"/>
</dbReference>
<dbReference type="InterPro" id="IPR038105">
    <property type="entry name" value="Kif23_Arf-bd_sf"/>
</dbReference>
<evidence type="ECO:0000313" key="10">
    <source>
        <dbReference type="EMBL" id="KDR06659.1"/>
    </source>
</evidence>
<dbReference type="AlphaFoldDB" id="A0A067QI98"/>
<evidence type="ECO:0000256" key="2">
    <source>
        <dbReference type="ARBA" id="ARBA00022741"/>
    </source>
</evidence>
<evidence type="ECO:0000256" key="1">
    <source>
        <dbReference type="ARBA" id="ARBA00004245"/>
    </source>
</evidence>
<gene>
    <name evidence="10" type="ORF">L798_03929</name>
</gene>
<keyword evidence="7" id="KW-0175">Coiled coil</keyword>
<dbReference type="eggNOG" id="KOG0247">
    <property type="taxonomic scope" value="Eukaryota"/>
</dbReference>
<dbReference type="PRINTS" id="PR00380">
    <property type="entry name" value="KINESINHEAVY"/>
</dbReference>
<dbReference type="GO" id="GO:0005871">
    <property type="term" value="C:kinesin complex"/>
    <property type="evidence" value="ECO:0007669"/>
    <property type="project" value="TreeGrafter"/>
</dbReference>
<dbReference type="GO" id="GO:0005634">
    <property type="term" value="C:nucleus"/>
    <property type="evidence" value="ECO:0007669"/>
    <property type="project" value="TreeGrafter"/>
</dbReference>
<accession>A0A067QI98</accession>
<comment type="similarity">
    <text evidence="5 6">Belongs to the TRAFAC class myosin-kinesin ATPase superfamily. Kinesin family.</text>
</comment>
<dbReference type="PANTHER" id="PTHR24115:SF600">
    <property type="entry name" value="KINESIN-LIKE PROTEIN KIF23"/>
    <property type="match status" value="1"/>
</dbReference>
<dbReference type="Pfam" id="PF16540">
    <property type="entry name" value="MKLP1_Arf_bdg"/>
    <property type="match status" value="1"/>
</dbReference>
<evidence type="ECO:0000256" key="4">
    <source>
        <dbReference type="ARBA" id="ARBA00023212"/>
    </source>
</evidence>
<dbReference type="GO" id="GO:0005524">
    <property type="term" value="F:ATP binding"/>
    <property type="evidence" value="ECO:0007669"/>
    <property type="project" value="UniProtKB-UniRule"/>
</dbReference>
<feature type="region of interest" description="Disordered" evidence="8">
    <location>
        <begin position="724"/>
        <end position="747"/>
    </location>
</feature>
<keyword evidence="4" id="KW-0963">Cytoplasm</keyword>
<protein>
    <recommendedName>
        <fullName evidence="6">Kinesin-like protein</fullName>
    </recommendedName>
</protein>
<dbReference type="OMA" id="DAAHNMY"/>
<dbReference type="Gene3D" id="2.60.40.4330">
    <property type="entry name" value="Kinesin-like protein Kif23, Arf6-interacting domain"/>
    <property type="match status" value="1"/>
</dbReference>
<sequence length="868" mass="98838">MTTGVEVLSVEFRAVYSSSGFSMKPARYKLSSKKTPVKVRPGSKDLVKVFCRIRPLHNNEESCVKVTSQTTLSLLPPETRGSHRLANCKEIHHTFKYVFDAKATQKEVFDHVALPLVENLIHGKNGLLFTYGVTGSGKTFTMAGEPHNGGIMPRCLDVIFNSISSYQAKKFIFKPDKMNDFDIQSETDAVLDCQNEIHCARSLKTLRKKESDVDLSQRIPDGTKIESVVEDNSYAVFVTYVEIYNNAVYDLLENVPEDIIRSRQFQSKIVREDASHNMYVHSVTEIEVKSTEEAFDAFNKGQKRKRMAITTLNSESSRSHSVFTIRLVQAPLDSQGEHVFQDRKAMCISQLSLVDLAGSERTNRTKNSGQRLREAGNINNSLMTLRTCLEILRENQLYGANKMVPYRDSKMTLLFKNYFDGEGQVEMIVCLNPSIEDYDETVQVMKFTETTQEVQISQPAIRKLDFGLAPGRRKASHIFKQALQKMEDNGHKETSDIDVDIGIVYSLLPALPCLELTDPSMDTLIKDLAMFLELRMNRKNILLKDWHQKHQDFYKRLTEVEKEKLLAEQKCSSLKTAVEQGRNKISALEARLVGYESYVMNLEQQVEEKEVTLVTLKQELENQEILLQELLEKERLRKEYSDRTEVDKDKNSFFTLKNLKEQESVLKTQMRYQEQKLRKVKQILTEDSCLSTHAPRQSTKSLAIICKPPVLKTNISSHVFSSQSCKRGPAVSNRRHRRSQSAGDGTWLEHRPVPAIELSTLMQPLMKRYKSVTKLTDVKDIANSKTSKYCLMTQEQDSSGELETHLYKADVVPTVGGGAQVIFNDVETLKQQSPTTTPSRKRSASTSKLKDTEAECAMFMEGHKRARH</sequence>